<dbReference type="GeneID" id="64704751"/>
<keyword evidence="3" id="KW-1185">Reference proteome</keyword>
<feature type="region of interest" description="Disordered" evidence="1">
    <location>
        <begin position="1"/>
        <end position="85"/>
    </location>
</feature>
<feature type="compositionally biased region" description="Basic and acidic residues" evidence="1">
    <location>
        <begin position="16"/>
        <end position="28"/>
    </location>
</feature>
<feature type="compositionally biased region" description="Polar residues" evidence="1">
    <location>
        <begin position="32"/>
        <end position="47"/>
    </location>
</feature>
<feature type="region of interest" description="Disordered" evidence="1">
    <location>
        <begin position="273"/>
        <end position="323"/>
    </location>
</feature>
<dbReference type="Proteomes" id="UP000823399">
    <property type="component" value="Unassembled WGS sequence"/>
</dbReference>
<evidence type="ECO:0000256" key="1">
    <source>
        <dbReference type="SAM" id="MobiDB-lite"/>
    </source>
</evidence>
<protein>
    <submittedName>
        <fullName evidence="2">Uncharacterized protein</fullName>
    </submittedName>
</protein>
<accession>A0A9P7EUP9</accession>
<dbReference type="RefSeq" id="XP_041285817.1">
    <property type="nucleotide sequence ID" value="XM_041442492.1"/>
</dbReference>
<dbReference type="OrthoDB" id="2687132at2759"/>
<dbReference type="EMBL" id="JABBWM010000113">
    <property type="protein sequence ID" value="KAG2089226.1"/>
    <property type="molecule type" value="Genomic_DNA"/>
</dbReference>
<sequence length="828" mass="93076">MHPCLTPPPSSTRGSSPDHHVNDPEARGRPSHNFTGLSLKTLQQGRPMTQPLRRTQDFSPTKPIKRHRSLSPSSSKTKDDNINAPASLPPIISYLSFVVKRTKAKRLDNPSGYRRHPRTLELRFAERYIGPSDMVPVDVESGKGLVEHGLRNMSSEAVAQAVLTKEADLEWKRLRALASAWEIEVSQRHTRLVQILLEDEAACLANALKEPLAISLESLANYSMEELKTRTAFSIAAYSQDRTSFITTDEQLDHLEFLARDHYLPTSDEDTFEVSARGQDSQAGDEGRLPASPTNSDASAILSDEDRSSKSGSRPDRTDIDGVSQPMEMQLQAQPDCLAATTRSFTASSSTLRFSPPFCRKTSTLPGYRIPNSKWEEFSRRLTAAAQQPMGGSHPSFDSFTAANLTHHDLNALNSGVPLQHCDHDNYGYDHRQSYNHNHATDPYNVNLNVVNNPYNYNAGDSQQQPEWPVQTPVFQNPSNLPPNLPNLPLWPIHAQRHVGSSSHATSNLLSALEVPTHPFDFLLDSVHQKLNRGPRDFKPQHDYYMAVASRRQSNSKRSTGVVQPQSIPDSIRVIQMIVLLLQLIEQVKAQAYTNMMRLTFENTFFPTNDTLTDLTNEVLDTAVAQYANAELRKWRKHADAKGEIKKLRGVPTTILNNFMACGRLVVFVAYKLALPIVEHHEGQPIETAHIDMVKSLLLNDSFLDRLLKLRVGDGTIRPFLVPLANRAITNILEIVLLEQQYSQYIFDGSDKWKLWLTNAFSLGGTTCRWGLRQHETGVFVQAKLNTLDNARYFEYLTDQISQFDPTKRSYFDALLTDERFVLMGCSS</sequence>
<feature type="compositionally biased region" description="Pro residues" evidence="1">
    <location>
        <begin position="1"/>
        <end position="10"/>
    </location>
</feature>
<proteinExistence type="predicted"/>
<evidence type="ECO:0000313" key="2">
    <source>
        <dbReference type="EMBL" id="KAG2089226.1"/>
    </source>
</evidence>
<comment type="caution">
    <text evidence="2">The sequence shown here is derived from an EMBL/GenBank/DDBJ whole genome shotgun (WGS) entry which is preliminary data.</text>
</comment>
<reference evidence="2" key="1">
    <citation type="journal article" date="2020" name="New Phytol.">
        <title>Comparative genomics reveals dynamic genome evolution in host specialist ectomycorrhizal fungi.</title>
        <authorList>
            <person name="Lofgren L.A."/>
            <person name="Nguyen N.H."/>
            <person name="Vilgalys R."/>
            <person name="Ruytinx J."/>
            <person name="Liao H.L."/>
            <person name="Branco S."/>
            <person name="Kuo A."/>
            <person name="LaButti K."/>
            <person name="Lipzen A."/>
            <person name="Andreopoulos W."/>
            <person name="Pangilinan J."/>
            <person name="Riley R."/>
            <person name="Hundley H."/>
            <person name="Na H."/>
            <person name="Barry K."/>
            <person name="Grigoriev I.V."/>
            <person name="Stajich J.E."/>
            <person name="Kennedy P.G."/>
        </authorList>
    </citation>
    <scope>NUCLEOTIDE SEQUENCE</scope>
    <source>
        <strain evidence="2">FC423</strain>
    </source>
</reference>
<evidence type="ECO:0000313" key="3">
    <source>
        <dbReference type="Proteomes" id="UP000823399"/>
    </source>
</evidence>
<gene>
    <name evidence="2" type="ORF">F5147DRAFT_780686</name>
</gene>
<organism evidence="2 3">
    <name type="scientific">Suillus discolor</name>
    <dbReference type="NCBI Taxonomy" id="1912936"/>
    <lineage>
        <taxon>Eukaryota</taxon>
        <taxon>Fungi</taxon>
        <taxon>Dikarya</taxon>
        <taxon>Basidiomycota</taxon>
        <taxon>Agaricomycotina</taxon>
        <taxon>Agaricomycetes</taxon>
        <taxon>Agaricomycetidae</taxon>
        <taxon>Boletales</taxon>
        <taxon>Suillineae</taxon>
        <taxon>Suillaceae</taxon>
        <taxon>Suillus</taxon>
    </lineage>
</organism>
<name>A0A9P7EUP9_9AGAM</name>
<dbReference type="AlphaFoldDB" id="A0A9P7EUP9"/>
<feature type="compositionally biased region" description="Basic and acidic residues" evidence="1">
    <location>
        <begin position="304"/>
        <end position="320"/>
    </location>
</feature>